<dbReference type="AlphaFoldDB" id="A0A5N0E5E0"/>
<organism evidence="1 2">
    <name type="scientific">Nocardia colli</name>
    <dbReference type="NCBI Taxonomy" id="2545717"/>
    <lineage>
        <taxon>Bacteria</taxon>
        <taxon>Bacillati</taxon>
        <taxon>Actinomycetota</taxon>
        <taxon>Actinomycetes</taxon>
        <taxon>Mycobacteriales</taxon>
        <taxon>Nocardiaceae</taxon>
        <taxon>Nocardia</taxon>
    </lineage>
</organism>
<dbReference type="EMBL" id="VXLC01000022">
    <property type="protein sequence ID" value="KAA8884203.1"/>
    <property type="molecule type" value="Genomic_DNA"/>
</dbReference>
<dbReference type="Pfam" id="PF20129">
    <property type="entry name" value="DUF6519"/>
    <property type="match status" value="2"/>
</dbReference>
<evidence type="ECO:0000313" key="1">
    <source>
        <dbReference type="EMBL" id="KAA8884203.1"/>
    </source>
</evidence>
<keyword evidence="2" id="KW-1185">Reference proteome</keyword>
<dbReference type="OrthoDB" id="134981at2"/>
<dbReference type="Proteomes" id="UP000323876">
    <property type="component" value="Unassembled WGS sequence"/>
</dbReference>
<protein>
    <submittedName>
        <fullName evidence="1">Uncharacterized protein</fullName>
    </submittedName>
</protein>
<accession>A0A5N0E5E0</accession>
<reference evidence="1 2" key="1">
    <citation type="submission" date="2019-09" db="EMBL/GenBank/DDBJ databases">
        <authorList>
            <person name="Wang X."/>
        </authorList>
    </citation>
    <scope>NUCLEOTIDE SEQUENCE [LARGE SCALE GENOMIC DNA]</scope>
    <source>
        <strain evidence="1 2">CICC 11023</strain>
    </source>
</reference>
<proteinExistence type="predicted"/>
<comment type="caution">
    <text evidence="1">The sequence shown here is derived from an EMBL/GenBank/DDBJ whole genome shotgun (WGS) entry which is preliminary data.</text>
</comment>
<dbReference type="RefSeq" id="WP_150406455.1">
    <property type="nucleotide sequence ID" value="NZ_VXLC01000022.1"/>
</dbReference>
<evidence type="ECO:0000313" key="2">
    <source>
        <dbReference type="Proteomes" id="UP000323876"/>
    </source>
</evidence>
<gene>
    <name evidence="1" type="ORF">F3087_35220</name>
</gene>
<name>A0A5N0E5E0_9NOCA</name>
<dbReference type="InterPro" id="IPR045392">
    <property type="entry name" value="DUF6519"/>
</dbReference>
<sequence length="446" mass="48910">MRGDFSRLTPDPADYSLVLLQQGRVLVESDWNTAMATLIGAHRGLAADLIGPHGGPDGHLGFGPHPISNGHRDLELTAGIYYVDGIRAELPADLDKVHWTDQPYPIAITPPPRLPEPPYVVYLDVWERHVSTLEDDRIREVALGGPDTTSRRQIIWQVRVAEYPGDKPQCGNFPLEQWRAGLHGNPPMLRATTGHPPANDDPCLAAPDARYRGVENQLYRVEITSVADPAVKNSVTSFVWSRENGSVAAAWTGTLGNRLHVAGIKDLKHGFAAEDWVELTWDTLEYAGVAGTRVRLSGVDGNLLTFDPTTATGEIDIDPAAHPHAKVRRWDQRERKAAPLVHGAVQVVEGIGDSGWIPLENGIEIQFLTAETGVPHTYRVGDYWTIPARVATGDIIWPYDADGVTRTFVPPHGVEHHYAPLAWVGPESGFEGLQLSFESLARCPQS</sequence>